<dbReference type="Pfam" id="PF21948">
    <property type="entry name" value="LplA-B_cat"/>
    <property type="match status" value="1"/>
</dbReference>
<feature type="domain" description="BPL/LPL catalytic" evidence="4">
    <location>
        <begin position="139"/>
        <end position="327"/>
    </location>
</feature>
<gene>
    <name evidence="5" type="ORF">SARC_05666</name>
</gene>
<protein>
    <recommendedName>
        <fullName evidence="4">BPL/LPL catalytic domain-containing protein</fullName>
    </recommendedName>
</protein>
<dbReference type="Proteomes" id="UP000054560">
    <property type="component" value="Unassembled WGS sequence"/>
</dbReference>
<dbReference type="GO" id="GO:0005739">
    <property type="term" value="C:mitochondrion"/>
    <property type="evidence" value="ECO:0007669"/>
    <property type="project" value="TreeGrafter"/>
</dbReference>
<reference evidence="5 6" key="1">
    <citation type="submission" date="2011-02" db="EMBL/GenBank/DDBJ databases">
        <title>The Genome Sequence of Sphaeroforma arctica JP610.</title>
        <authorList>
            <consortium name="The Broad Institute Genome Sequencing Platform"/>
            <person name="Russ C."/>
            <person name="Cuomo C."/>
            <person name="Young S.K."/>
            <person name="Zeng Q."/>
            <person name="Gargeya S."/>
            <person name="Alvarado L."/>
            <person name="Berlin A."/>
            <person name="Chapman S.B."/>
            <person name="Chen Z."/>
            <person name="Freedman E."/>
            <person name="Gellesch M."/>
            <person name="Goldberg J."/>
            <person name="Griggs A."/>
            <person name="Gujja S."/>
            <person name="Heilman E."/>
            <person name="Heiman D."/>
            <person name="Howarth C."/>
            <person name="Mehta T."/>
            <person name="Neiman D."/>
            <person name="Pearson M."/>
            <person name="Roberts A."/>
            <person name="Saif S."/>
            <person name="Shea T."/>
            <person name="Shenoy N."/>
            <person name="Sisk P."/>
            <person name="Stolte C."/>
            <person name="Sykes S."/>
            <person name="White J."/>
            <person name="Yandava C."/>
            <person name="Burger G."/>
            <person name="Gray M.W."/>
            <person name="Holland P.W.H."/>
            <person name="King N."/>
            <person name="Lang F.B.F."/>
            <person name="Roger A.J."/>
            <person name="Ruiz-Trillo I."/>
            <person name="Haas B."/>
            <person name="Nusbaum C."/>
            <person name="Birren B."/>
        </authorList>
    </citation>
    <scope>NUCLEOTIDE SEQUENCE [LARGE SCALE GENOMIC DNA]</scope>
    <source>
        <strain evidence="5 6">JP610</strain>
    </source>
</reference>
<dbReference type="Gene3D" id="3.30.930.10">
    <property type="entry name" value="Bira Bifunctional Protein, Domain 2"/>
    <property type="match status" value="1"/>
</dbReference>
<keyword evidence="6" id="KW-1185">Reference proteome</keyword>
<organism evidence="5 6">
    <name type="scientific">Sphaeroforma arctica JP610</name>
    <dbReference type="NCBI Taxonomy" id="667725"/>
    <lineage>
        <taxon>Eukaryota</taxon>
        <taxon>Ichthyosporea</taxon>
        <taxon>Ichthyophonida</taxon>
        <taxon>Sphaeroforma</taxon>
    </lineage>
</organism>
<dbReference type="PANTHER" id="PTHR12561:SF3">
    <property type="entry name" value="LIPOYLTRANSFERASE 1, MITOCHONDRIAL"/>
    <property type="match status" value="1"/>
</dbReference>
<dbReference type="UniPathway" id="UPA00537">
    <property type="reaction ID" value="UER00595"/>
</dbReference>
<evidence type="ECO:0000259" key="4">
    <source>
        <dbReference type="PROSITE" id="PS51733"/>
    </source>
</evidence>
<dbReference type="STRING" id="667725.A0A0L0FZJ6"/>
<evidence type="ECO:0000313" key="6">
    <source>
        <dbReference type="Proteomes" id="UP000054560"/>
    </source>
</evidence>
<dbReference type="InterPro" id="IPR045864">
    <property type="entry name" value="aa-tRNA-synth_II/BPL/LPL"/>
</dbReference>
<comment type="pathway">
    <text evidence="1">Protein modification; protein lipoylation via exogenous pathway; protein N(6)-(lipoyl)lysine from lipoate: step 2/2.</text>
</comment>
<dbReference type="SUPFAM" id="SSF55681">
    <property type="entry name" value="Class II aaRS and biotin synthetases"/>
    <property type="match status" value="1"/>
</dbReference>
<evidence type="ECO:0000313" key="5">
    <source>
        <dbReference type="EMBL" id="KNC82049.1"/>
    </source>
</evidence>
<evidence type="ECO:0000256" key="1">
    <source>
        <dbReference type="ARBA" id="ARBA00005085"/>
    </source>
</evidence>
<dbReference type="GO" id="GO:0017118">
    <property type="term" value="F:lipoyltransferase activity"/>
    <property type="evidence" value="ECO:0007669"/>
    <property type="project" value="TreeGrafter"/>
</dbReference>
<dbReference type="eggNOG" id="KOG3159">
    <property type="taxonomic scope" value="Eukaryota"/>
</dbReference>
<dbReference type="InterPro" id="IPR004562">
    <property type="entry name" value="LipoylTrfase_LipoateP_Ligase"/>
</dbReference>
<evidence type="ECO:0000256" key="3">
    <source>
        <dbReference type="SAM" id="MobiDB-lite"/>
    </source>
</evidence>
<feature type="region of interest" description="Disordered" evidence="3">
    <location>
        <begin position="330"/>
        <end position="354"/>
    </location>
</feature>
<accession>A0A0L0FZJ6</accession>
<name>A0A0L0FZJ6_9EUKA</name>
<dbReference type="GO" id="GO:0009249">
    <property type="term" value="P:protein lipoylation"/>
    <property type="evidence" value="ECO:0007669"/>
    <property type="project" value="InterPro"/>
</dbReference>
<feature type="compositionally biased region" description="Polar residues" evidence="3">
    <location>
        <begin position="331"/>
        <end position="351"/>
    </location>
</feature>
<dbReference type="CDD" id="cd16443">
    <property type="entry name" value="LplA"/>
    <property type="match status" value="1"/>
</dbReference>
<sequence length="511" mass="56433">MLSGSKVVLPGLPILRSQSRVGCRTTNVVLKVKASTAMRSICTAVCMSRIERYTSRNCITTRPMRTHSYDSKTYLQSQWSNIQRCSGCAYSVAARPAMKVYRSTSIDPYANLALEDWMYTQWGRPNSTARDVLGVDDMQSDSCVLLFWVDEPSVVIGRNQNPWTECDVSGMHRDHVHFVRRKSGGGTVYHDSGNLNISLVTGRDAYTKHRLTRVIATALNRDFKLGVYVNDRNDLAINGKKVSGSAYKLGGRCAYHHCTLLTTTDIKSVGKYLHSDREGIVDSRGVSSVRSPVSALCDHMPGDGSLTIDAVIDSITRELGQHVLEGGLSGNEVNSYNSEGERGNVNSNDVGSTTVHQSVSSTTHQPEEINPETDMAVGEWCKQYRDTLVGWDWQYGQTPQFTQQVRRVFPWGTAALTLSCKRGVVESVTTEFGELQDSSTLSATVGNVKAKHEAISQEIRNVCVNTRYAVQSDMLVARRSWLASAGATDLSQTEQTRVADLLDCLVDIYTI</sequence>
<dbReference type="RefSeq" id="XP_014155951.1">
    <property type="nucleotide sequence ID" value="XM_014300476.1"/>
</dbReference>
<dbReference type="AlphaFoldDB" id="A0A0L0FZJ6"/>
<dbReference type="InterPro" id="IPR004143">
    <property type="entry name" value="BPL_LPL_catalytic"/>
</dbReference>
<dbReference type="OrthoDB" id="201621at2759"/>
<dbReference type="EMBL" id="KQ241965">
    <property type="protein sequence ID" value="KNC82049.1"/>
    <property type="molecule type" value="Genomic_DNA"/>
</dbReference>
<dbReference type="PANTHER" id="PTHR12561">
    <property type="entry name" value="LIPOATE-PROTEIN LIGASE"/>
    <property type="match status" value="1"/>
</dbReference>
<proteinExistence type="inferred from homology"/>
<dbReference type="GeneID" id="25906170"/>
<dbReference type="PROSITE" id="PS51733">
    <property type="entry name" value="BPL_LPL_CATALYTIC"/>
    <property type="match status" value="1"/>
</dbReference>
<evidence type="ECO:0000256" key="2">
    <source>
        <dbReference type="ARBA" id="ARBA00008242"/>
    </source>
</evidence>
<dbReference type="Gene3D" id="3.30.390.50">
    <property type="entry name" value="CO dehydrogenase flavoprotein, C-terminal domain"/>
    <property type="match status" value="1"/>
</dbReference>
<comment type="similarity">
    <text evidence="2">Belongs to the LplA family.</text>
</comment>